<dbReference type="Gene3D" id="1.25.40.10">
    <property type="entry name" value="Tetratricopeptide repeat domain"/>
    <property type="match status" value="1"/>
</dbReference>
<keyword evidence="2" id="KW-0472">Membrane</keyword>
<gene>
    <name evidence="3" type="primary">ccmI</name>
    <name evidence="3" type="ORF">ACFOMH_15895</name>
</gene>
<dbReference type="Proteomes" id="UP001595721">
    <property type="component" value="Unassembled WGS sequence"/>
</dbReference>
<organism evidence="3 4">
    <name type="scientific">Paracoccus mangrovi</name>
    <dbReference type="NCBI Taxonomy" id="1715645"/>
    <lineage>
        <taxon>Bacteria</taxon>
        <taxon>Pseudomonadati</taxon>
        <taxon>Pseudomonadota</taxon>
        <taxon>Alphaproteobacteria</taxon>
        <taxon>Rhodobacterales</taxon>
        <taxon>Paracoccaceae</taxon>
        <taxon>Paracoccus</taxon>
    </lineage>
</organism>
<evidence type="ECO:0000256" key="2">
    <source>
        <dbReference type="SAM" id="Phobius"/>
    </source>
</evidence>
<sequence length="410" mass="44031">MFWIICAALVAVVAIAIVAPLMRARGLAAEPAAAFDLRIYRDQLREVERDLERGVIEPADAERLRIEIGRKVLNADRALERETAARRAPRAVVAVGVLLVLLAGSIALYLQLGAPERPDEPIARRIAEARAIYDKRPSQAEAEASAPKRQPAEPDAEYAALIERLREAVKANPEDPRGLELLAEHESRLGNTVAAKDAQARLVALRGDAASATDWSRLAALTVEAAGGLITSDAETAITRTLERDPHNPQARFMTGLLDIQSGRPDLAFPIWAQLLAEGPADAPWMMPIRASIGDLAWFAGRPDYTPPETGGGGDATAMRGPDAGAMAAAENMTPEERQQMIQGMVKGLEDRLSSQGGTPQEWARLIGALPVIGQADHAQDILTEARARFSSDAEALKVIETAAEQAGLK</sequence>
<protein>
    <submittedName>
        <fullName evidence="3">C-type cytochrome biogenesis protein CcmI</fullName>
    </submittedName>
</protein>
<keyword evidence="2" id="KW-1133">Transmembrane helix</keyword>
<feature type="transmembrane region" description="Helical" evidence="2">
    <location>
        <begin position="91"/>
        <end position="110"/>
    </location>
</feature>
<dbReference type="InterPro" id="IPR017560">
    <property type="entry name" value="Cyt_c_biogenesis_CcmI"/>
</dbReference>
<comment type="caution">
    <text evidence="3">The sequence shown here is derived from an EMBL/GenBank/DDBJ whole genome shotgun (WGS) entry which is preliminary data.</text>
</comment>
<dbReference type="SUPFAM" id="SSF48452">
    <property type="entry name" value="TPR-like"/>
    <property type="match status" value="1"/>
</dbReference>
<proteinExistence type="predicted"/>
<evidence type="ECO:0000313" key="4">
    <source>
        <dbReference type="Proteomes" id="UP001595721"/>
    </source>
</evidence>
<keyword evidence="1" id="KW-0201">Cytochrome c-type biogenesis</keyword>
<dbReference type="InterPro" id="IPR011990">
    <property type="entry name" value="TPR-like_helical_dom_sf"/>
</dbReference>
<reference evidence="4" key="1">
    <citation type="journal article" date="2019" name="Int. J. Syst. Evol. Microbiol.">
        <title>The Global Catalogue of Microorganisms (GCM) 10K type strain sequencing project: providing services to taxonomists for standard genome sequencing and annotation.</title>
        <authorList>
            <consortium name="The Broad Institute Genomics Platform"/>
            <consortium name="The Broad Institute Genome Sequencing Center for Infectious Disease"/>
            <person name="Wu L."/>
            <person name="Ma J."/>
        </authorList>
    </citation>
    <scope>NUCLEOTIDE SEQUENCE [LARGE SCALE GENOMIC DNA]</scope>
    <source>
        <strain evidence="4">KCTC 42899</strain>
    </source>
</reference>
<keyword evidence="2" id="KW-0812">Transmembrane</keyword>
<dbReference type="RefSeq" id="WP_377745697.1">
    <property type="nucleotide sequence ID" value="NZ_JBHRXJ010000013.1"/>
</dbReference>
<keyword evidence="4" id="KW-1185">Reference proteome</keyword>
<dbReference type="NCBIfam" id="TIGR03142">
    <property type="entry name" value="cytochro_ccmI"/>
    <property type="match status" value="1"/>
</dbReference>
<dbReference type="EMBL" id="JBHRXJ010000013">
    <property type="protein sequence ID" value="MFC3529661.1"/>
    <property type="molecule type" value="Genomic_DNA"/>
</dbReference>
<evidence type="ECO:0000256" key="1">
    <source>
        <dbReference type="ARBA" id="ARBA00022748"/>
    </source>
</evidence>
<name>A0ABV7R5M4_9RHOB</name>
<evidence type="ECO:0000313" key="3">
    <source>
        <dbReference type="EMBL" id="MFC3529661.1"/>
    </source>
</evidence>
<accession>A0ABV7R5M4</accession>